<proteinExistence type="inferred from homology"/>
<dbReference type="InterPro" id="IPR005111">
    <property type="entry name" value="MoeA_C_domain_IV"/>
</dbReference>
<dbReference type="UniPathway" id="UPA00344"/>
<dbReference type="GO" id="GO:0046872">
    <property type="term" value="F:metal ion binding"/>
    <property type="evidence" value="ECO:0007669"/>
    <property type="project" value="UniProtKB-UniRule"/>
</dbReference>
<dbReference type="GO" id="GO:0061599">
    <property type="term" value="F:molybdopterin molybdotransferase activity"/>
    <property type="evidence" value="ECO:0007669"/>
    <property type="project" value="UniProtKB-UniRule"/>
</dbReference>
<dbReference type="Gene3D" id="3.40.980.10">
    <property type="entry name" value="MoaB/Mog-like domain"/>
    <property type="match status" value="1"/>
</dbReference>
<name>A0A1M6D428_9RHOB</name>
<comment type="catalytic activity">
    <reaction evidence="5">
        <text>adenylyl-molybdopterin + molybdate = Mo-molybdopterin + AMP + H(+)</text>
        <dbReference type="Rhea" id="RHEA:35047"/>
        <dbReference type="ChEBI" id="CHEBI:15378"/>
        <dbReference type="ChEBI" id="CHEBI:36264"/>
        <dbReference type="ChEBI" id="CHEBI:62727"/>
        <dbReference type="ChEBI" id="CHEBI:71302"/>
        <dbReference type="ChEBI" id="CHEBI:456215"/>
        <dbReference type="EC" id="2.10.1.1"/>
    </reaction>
</comment>
<evidence type="ECO:0000256" key="5">
    <source>
        <dbReference type="ARBA" id="ARBA00047317"/>
    </source>
</evidence>
<keyword evidence="6" id="KW-0460">Magnesium</keyword>
<protein>
    <recommendedName>
        <fullName evidence="6">Molybdopterin molybdenumtransferase</fullName>
        <ecNumber evidence="6">2.10.1.1</ecNumber>
    </recommendedName>
</protein>
<comment type="pathway">
    <text evidence="2 6">Cofactor biosynthesis; molybdopterin biosynthesis.</text>
</comment>
<comment type="cofactor">
    <cofactor evidence="6">
        <name>Mg(2+)</name>
        <dbReference type="ChEBI" id="CHEBI:18420"/>
    </cofactor>
</comment>
<dbReference type="InterPro" id="IPR036425">
    <property type="entry name" value="MoaB/Mog-like_dom_sf"/>
</dbReference>
<keyword evidence="9" id="KW-1185">Reference proteome</keyword>
<comment type="function">
    <text evidence="1 6">Catalyzes the insertion of molybdate into adenylated molybdopterin with the concomitant release of AMP.</text>
</comment>
<gene>
    <name evidence="8" type="ORF">SAMN05444417_1504</name>
</gene>
<dbReference type="Proteomes" id="UP000184292">
    <property type="component" value="Unassembled WGS sequence"/>
</dbReference>
<evidence type="ECO:0000256" key="2">
    <source>
        <dbReference type="ARBA" id="ARBA00005046"/>
    </source>
</evidence>
<evidence type="ECO:0000256" key="3">
    <source>
        <dbReference type="ARBA" id="ARBA00010763"/>
    </source>
</evidence>
<dbReference type="InterPro" id="IPR001453">
    <property type="entry name" value="MoaB/Mog_dom"/>
</dbReference>
<reference evidence="8 9" key="1">
    <citation type="submission" date="2016-11" db="EMBL/GenBank/DDBJ databases">
        <authorList>
            <person name="Jaros S."/>
            <person name="Januszkiewicz K."/>
            <person name="Wedrychowicz H."/>
        </authorList>
    </citation>
    <scope>NUCLEOTIDE SEQUENCE [LARGE SCALE GENOMIC DNA]</scope>
    <source>
        <strain evidence="8 9">DSM 100565</strain>
    </source>
</reference>
<dbReference type="STRING" id="1447782.SAMN05444417_1504"/>
<dbReference type="PANTHER" id="PTHR10192:SF5">
    <property type="entry name" value="GEPHYRIN"/>
    <property type="match status" value="1"/>
</dbReference>
<dbReference type="Gene3D" id="2.40.340.10">
    <property type="entry name" value="MoeA, C-terminal, domain IV"/>
    <property type="match status" value="1"/>
</dbReference>
<keyword evidence="6" id="KW-0479">Metal-binding</keyword>
<dbReference type="InterPro" id="IPR038987">
    <property type="entry name" value="MoeA-like"/>
</dbReference>
<evidence type="ECO:0000256" key="6">
    <source>
        <dbReference type="RuleBase" id="RU365090"/>
    </source>
</evidence>
<dbReference type="InterPro" id="IPR005110">
    <property type="entry name" value="MoeA_linker/N"/>
</dbReference>
<dbReference type="Gene3D" id="2.170.190.11">
    <property type="entry name" value="Molybdopterin biosynthesis moea protein, domain 3"/>
    <property type="match status" value="1"/>
</dbReference>
<dbReference type="SUPFAM" id="SSF63867">
    <property type="entry name" value="MoeA C-terminal domain-like"/>
    <property type="match status" value="1"/>
</dbReference>
<evidence type="ECO:0000313" key="8">
    <source>
        <dbReference type="EMBL" id="SHI67843.1"/>
    </source>
</evidence>
<keyword evidence="6" id="KW-0808">Transferase</keyword>
<dbReference type="PANTHER" id="PTHR10192">
    <property type="entry name" value="MOLYBDOPTERIN BIOSYNTHESIS PROTEIN"/>
    <property type="match status" value="1"/>
</dbReference>
<dbReference type="SMART" id="SM00852">
    <property type="entry name" value="MoCF_biosynth"/>
    <property type="match status" value="1"/>
</dbReference>
<sequence>MSLISVTEALEALFALVRPTGEEIVPLLDASGRVLARPVAARRDQPPFPAAAMDGYALRDAELRPGATFRVIGESAAGHGYAGKVGPGEAARIFTGAPVPGGADHVVIQEDVARDGDTITILDSLGRGPNLRPAGADFRRGDELDIKRLGPSDIALLAAMNHAELPVARQPEVAILATGDELVPPGRDPGPDQIVASNSYGLFALCAALGARPRLLPIAEDDLDSLRFAFGMAEGADLLVTIGGASVGDHDLVAPAAEGMGLERSFWKVAMRPGKPLMAGRMGTMMMLGLPGNPVSAMVCGHVFLAPVLRAMQGLPAGPAPRRRARLAAPLAANGPREHYLRARTGPDGVTAFDKQDSSLLSVLSEADCLIVQPPDDPARPAGAEIEVIDL</sequence>
<keyword evidence="4 6" id="KW-0501">Molybdenum cofactor biosynthesis</keyword>
<dbReference type="Gene3D" id="3.90.105.10">
    <property type="entry name" value="Molybdopterin biosynthesis moea protein, domain 2"/>
    <property type="match status" value="1"/>
</dbReference>
<dbReference type="CDD" id="cd00887">
    <property type="entry name" value="MoeA"/>
    <property type="match status" value="1"/>
</dbReference>
<dbReference type="Pfam" id="PF03454">
    <property type="entry name" value="MoeA_C"/>
    <property type="match status" value="1"/>
</dbReference>
<feature type="domain" description="MoaB/Mog" evidence="7">
    <location>
        <begin position="174"/>
        <end position="311"/>
    </location>
</feature>
<dbReference type="AlphaFoldDB" id="A0A1M6D428"/>
<evidence type="ECO:0000256" key="4">
    <source>
        <dbReference type="ARBA" id="ARBA00023150"/>
    </source>
</evidence>
<dbReference type="EMBL" id="FQYO01000002">
    <property type="protein sequence ID" value="SHI67843.1"/>
    <property type="molecule type" value="Genomic_DNA"/>
</dbReference>
<organism evidence="8 9">
    <name type="scientific">Wenxinia saemankumensis</name>
    <dbReference type="NCBI Taxonomy" id="1447782"/>
    <lineage>
        <taxon>Bacteria</taxon>
        <taxon>Pseudomonadati</taxon>
        <taxon>Pseudomonadota</taxon>
        <taxon>Alphaproteobacteria</taxon>
        <taxon>Rhodobacterales</taxon>
        <taxon>Roseobacteraceae</taxon>
        <taxon>Wenxinia</taxon>
    </lineage>
</organism>
<dbReference type="Pfam" id="PF03453">
    <property type="entry name" value="MoeA_N"/>
    <property type="match status" value="1"/>
</dbReference>
<dbReference type="EC" id="2.10.1.1" evidence="6"/>
<dbReference type="GO" id="GO:0005829">
    <property type="term" value="C:cytosol"/>
    <property type="evidence" value="ECO:0007669"/>
    <property type="project" value="TreeGrafter"/>
</dbReference>
<evidence type="ECO:0000259" key="7">
    <source>
        <dbReference type="SMART" id="SM00852"/>
    </source>
</evidence>
<keyword evidence="6" id="KW-0500">Molybdenum</keyword>
<dbReference type="InterPro" id="IPR036135">
    <property type="entry name" value="MoeA_linker/N_sf"/>
</dbReference>
<dbReference type="Pfam" id="PF00994">
    <property type="entry name" value="MoCF_biosynth"/>
    <property type="match status" value="1"/>
</dbReference>
<evidence type="ECO:0000256" key="1">
    <source>
        <dbReference type="ARBA" id="ARBA00002901"/>
    </source>
</evidence>
<dbReference type="SUPFAM" id="SSF63882">
    <property type="entry name" value="MoeA N-terminal region -like"/>
    <property type="match status" value="1"/>
</dbReference>
<accession>A0A1M6D428</accession>
<dbReference type="InterPro" id="IPR036688">
    <property type="entry name" value="MoeA_C_domain_IV_sf"/>
</dbReference>
<dbReference type="NCBIfam" id="NF045515">
    <property type="entry name" value="Glp_gephyrin"/>
    <property type="match status" value="1"/>
</dbReference>
<dbReference type="SUPFAM" id="SSF53218">
    <property type="entry name" value="Molybdenum cofactor biosynthesis proteins"/>
    <property type="match status" value="1"/>
</dbReference>
<comment type="similarity">
    <text evidence="3 6">Belongs to the MoeA family.</text>
</comment>
<dbReference type="GO" id="GO:0006777">
    <property type="term" value="P:Mo-molybdopterin cofactor biosynthetic process"/>
    <property type="evidence" value="ECO:0007669"/>
    <property type="project" value="UniProtKB-UniRule"/>
</dbReference>
<evidence type="ECO:0000313" key="9">
    <source>
        <dbReference type="Proteomes" id="UP000184292"/>
    </source>
</evidence>